<dbReference type="PANTHER" id="PTHR22595:SF96">
    <property type="entry name" value="CHITINASE"/>
    <property type="match status" value="1"/>
</dbReference>
<dbReference type="GO" id="GO:0006032">
    <property type="term" value="P:chitin catabolic process"/>
    <property type="evidence" value="ECO:0007669"/>
    <property type="project" value="InterPro"/>
</dbReference>
<keyword evidence="1" id="KW-0147">Chitin-binding</keyword>
<dbReference type="CDD" id="cd00325">
    <property type="entry name" value="chitinase_GH19"/>
    <property type="match status" value="1"/>
</dbReference>
<dbReference type="Gene3D" id="1.10.530.10">
    <property type="match status" value="1"/>
</dbReference>
<evidence type="ECO:0000256" key="1">
    <source>
        <dbReference type="ARBA" id="ARBA00022669"/>
    </source>
</evidence>
<dbReference type="GO" id="GO:0008061">
    <property type="term" value="F:chitin binding"/>
    <property type="evidence" value="ECO:0007669"/>
    <property type="project" value="UniProtKB-KW"/>
</dbReference>
<proteinExistence type="predicted"/>
<dbReference type="SUPFAM" id="SSF53955">
    <property type="entry name" value="Lysozyme-like"/>
    <property type="match status" value="1"/>
</dbReference>
<feature type="compositionally biased region" description="Polar residues" evidence="2">
    <location>
        <begin position="151"/>
        <end position="164"/>
    </location>
</feature>
<dbReference type="EMBL" id="PKMF04000121">
    <property type="protein sequence ID" value="KAK7848874.1"/>
    <property type="molecule type" value="Genomic_DNA"/>
</dbReference>
<evidence type="ECO:0000313" key="4">
    <source>
        <dbReference type="EMBL" id="KAK7848874.1"/>
    </source>
</evidence>
<dbReference type="Proteomes" id="UP000237347">
    <property type="component" value="Unassembled WGS sequence"/>
</dbReference>
<sequence length="397" mass="43004">MKISRKTEILTGGFGANMGRKSCDFLGSKKGLVHVGSAKAIALVFSRSNDKRVVVPEALCKGLNRVTGGKSTSQPNRGDGQTKADGGDDGVGNRVPSDTPSVPGSDCVGGNTFSEANHSLGFVPEASVATSQTTLLLQAAENPVGWDKAENSNQNQQKTDNSRAPQRKINFGGSQTLRSEERASAPKVGLLESLSPRTQEATSPLRAKLERKCKPETHPTVLGPSNCSQTRKKVNLKKVARKKAQDDGQAHDAEMFTPVVEVGSKRPEVSEDLKVDLLNQPEYIEQNATLAFQVAIWRWMTPTKKHQPSAHEVFIGYWKPTKNDTVVKQLYGFGATMNVLYGDLVCGRGDNESMNNIISHYLYYLDLMGVGREEAGPREVLSCGEQVSLNPSSFSSP</sequence>
<gene>
    <name evidence="4" type="primary">CTL1_0</name>
    <name evidence="4" type="ORF">CFP56_004192</name>
</gene>
<accession>A0AAW0LBJ6</accession>
<organism evidence="4 5">
    <name type="scientific">Quercus suber</name>
    <name type="common">Cork oak</name>
    <dbReference type="NCBI Taxonomy" id="58331"/>
    <lineage>
        <taxon>Eukaryota</taxon>
        <taxon>Viridiplantae</taxon>
        <taxon>Streptophyta</taxon>
        <taxon>Embryophyta</taxon>
        <taxon>Tracheophyta</taxon>
        <taxon>Spermatophyta</taxon>
        <taxon>Magnoliopsida</taxon>
        <taxon>eudicotyledons</taxon>
        <taxon>Gunneridae</taxon>
        <taxon>Pentapetalae</taxon>
        <taxon>rosids</taxon>
        <taxon>fabids</taxon>
        <taxon>Fagales</taxon>
        <taxon>Fagaceae</taxon>
        <taxon>Quercus</taxon>
    </lineage>
</organism>
<name>A0AAW0LBJ6_QUESU</name>
<dbReference type="PANTHER" id="PTHR22595">
    <property type="entry name" value="CHITINASE-RELATED"/>
    <property type="match status" value="1"/>
</dbReference>
<evidence type="ECO:0000259" key="3">
    <source>
        <dbReference type="Pfam" id="PF00182"/>
    </source>
</evidence>
<dbReference type="InterPro" id="IPR000726">
    <property type="entry name" value="Glyco_hydro_19_cat"/>
</dbReference>
<dbReference type="GO" id="GO:0016998">
    <property type="term" value="P:cell wall macromolecule catabolic process"/>
    <property type="evidence" value="ECO:0007669"/>
    <property type="project" value="InterPro"/>
</dbReference>
<dbReference type="GO" id="GO:0004568">
    <property type="term" value="F:chitinase activity"/>
    <property type="evidence" value="ECO:0007669"/>
    <property type="project" value="InterPro"/>
</dbReference>
<feature type="region of interest" description="Disordered" evidence="2">
    <location>
        <begin position="64"/>
        <end position="110"/>
    </location>
</feature>
<feature type="region of interest" description="Disordered" evidence="2">
    <location>
        <begin position="146"/>
        <end position="186"/>
    </location>
</feature>
<reference evidence="4 5" key="1">
    <citation type="journal article" date="2018" name="Sci. Data">
        <title>The draft genome sequence of cork oak.</title>
        <authorList>
            <person name="Ramos A.M."/>
            <person name="Usie A."/>
            <person name="Barbosa P."/>
            <person name="Barros P.M."/>
            <person name="Capote T."/>
            <person name="Chaves I."/>
            <person name="Simoes F."/>
            <person name="Abreu I."/>
            <person name="Carrasquinho I."/>
            <person name="Faro C."/>
            <person name="Guimaraes J.B."/>
            <person name="Mendonca D."/>
            <person name="Nobrega F."/>
            <person name="Rodrigues L."/>
            <person name="Saibo N.J.M."/>
            <person name="Varela M.C."/>
            <person name="Egas C."/>
            <person name="Matos J."/>
            <person name="Miguel C.M."/>
            <person name="Oliveira M.M."/>
            <person name="Ricardo C.P."/>
            <person name="Goncalves S."/>
        </authorList>
    </citation>
    <scope>NUCLEOTIDE SEQUENCE [LARGE SCALE GENOMIC DNA]</scope>
    <source>
        <strain evidence="5">cv. HL8</strain>
    </source>
</reference>
<comment type="caution">
    <text evidence="4">The sequence shown here is derived from an EMBL/GenBank/DDBJ whole genome shotgun (WGS) entry which is preliminary data.</text>
</comment>
<dbReference type="AlphaFoldDB" id="A0AAW0LBJ6"/>
<feature type="domain" description="Glycoside hydrolase family 19 catalytic" evidence="3">
    <location>
        <begin position="272"/>
        <end position="373"/>
    </location>
</feature>
<dbReference type="InterPro" id="IPR023346">
    <property type="entry name" value="Lysozyme-like_dom_sf"/>
</dbReference>
<dbReference type="Pfam" id="PF00182">
    <property type="entry name" value="Glyco_hydro_19"/>
    <property type="match status" value="1"/>
</dbReference>
<evidence type="ECO:0000256" key="2">
    <source>
        <dbReference type="SAM" id="MobiDB-lite"/>
    </source>
</evidence>
<protein>
    <submittedName>
        <fullName evidence="4">Chitinase-like protein 1</fullName>
    </submittedName>
</protein>
<keyword evidence="5" id="KW-1185">Reference proteome</keyword>
<evidence type="ECO:0000313" key="5">
    <source>
        <dbReference type="Proteomes" id="UP000237347"/>
    </source>
</evidence>